<name>A0A0A0LIN1_CUCSA</name>
<dbReference type="PROSITE" id="PS51375">
    <property type="entry name" value="PPR"/>
    <property type="match status" value="7"/>
</dbReference>
<dbReference type="OrthoDB" id="185373at2759"/>
<dbReference type="NCBIfam" id="TIGR00756">
    <property type="entry name" value="PPR"/>
    <property type="match status" value="5"/>
</dbReference>
<evidence type="ECO:0000313" key="4">
    <source>
        <dbReference type="Proteomes" id="UP000029981"/>
    </source>
</evidence>
<proteinExistence type="predicted"/>
<dbReference type="PANTHER" id="PTHR45613:SF9">
    <property type="entry name" value="MITOCHONDRIAL GROUP I INTRON SPLICING FACTOR CCM1"/>
    <property type="match status" value="1"/>
</dbReference>
<feature type="repeat" description="PPR" evidence="2">
    <location>
        <begin position="325"/>
        <end position="359"/>
    </location>
</feature>
<dbReference type="eggNOG" id="KOG4197">
    <property type="taxonomic scope" value="Eukaryota"/>
</dbReference>
<dbReference type="Proteomes" id="UP000029981">
    <property type="component" value="Chromosome 2"/>
</dbReference>
<protein>
    <recommendedName>
        <fullName evidence="5">Pentacotripeptide-repeat region of PRORP domain-containing protein</fullName>
    </recommendedName>
</protein>
<reference evidence="3 4" key="3">
    <citation type="journal article" date="2010" name="BMC Genomics">
        <title>Transcriptome sequencing and comparative analysis of cucumber flowers with different sex types.</title>
        <authorList>
            <person name="Guo S."/>
            <person name="Zheng Y."/>
            <person name="Joung J.G."/>
            <person name="Liu S."/>
            <person name="Zhang Z."/>
            <person name="Crasta O.R."/>
            <person name="Sobral B.W."/>
            <person name="Xu Y."/>
            <person name="Huang S."/>
            <person name="Fei Z."/>
        </authorList>
    </citation>
    <scope>NUCLEOTIDE SEQUENCE [LARGE SCALE GENOMIC DNA]</scope>
    <source>
        <strain evidence="4">cv. 9930</strain>
    </source>
</reference>
<accession>A0A0A0LIN1</accession>
<dbReference type="Gramene" id="KGN61775">
    <property type="protein sequence ID" value="KGN61775"/>
    <property type="gene ID" value="Csa_2G239400"/>
</dbReference>
<dbReference type="GO" id="GO:0006397">
    <property type="term" value="P:mRNA processing"/>
    <property type="evidence" value="ECO:0000318"/>
    <property type="project" value="GO_Central"/>
</dbReference>
<gene>
    <name evidence="3" type="ORF">Csa_2G239400</name>
</gene>
<feature type="repeat" description="PPR" evidence="2">
    <location>
        <begin position="290"/>
        <end position="324"/>
    </location>
</feature>
<dbReference type="KEGG" id="csv:101214845"/>
<organism evidence="3 4">
    <name type="scientific">Cucumis sativus</name>
    <name type="common">Cucumber</name>
    <dbReference type="NCBI Taxonomy" id="3659"/>
    <lineage>
        <taxon>Eukaryota</taxon>
        <taxon>Viridiplantae</taxon>
        <taxon>Streptophyta</taxon>
        <taxon>Embryophyta</taxon>
        <taxon>Tracheophyta</taxon>
        <taxon>Spermatophyta</taxon>
        <taxon>Magnoliopsida</taxon>
        <taxon>eudicotyledons</taxon>
        <taxon>Gunneridae</taxon>
        <taxon>Pentapetalae</taxon>
        <taxon>rosids</taxon>
        <taxon>fabids</taxon>
        <taxon>Cucurbitales</taxon>
        <taxon>Cucurbitaceae</taxon>
        <taxon>Benincaseae</taxon>
        <taxon>Cucumis</taxon>
    </lineage>
</organism>
<dbReference type="EMBL" id="CM002923">
    <property type="protein sequence ID" value="KGN61775.1"/>
    <property type="molecule type" value="Genomic_DNA"/>
</dbReference>
<feature type="repeat" description="PPR" evidence="2">
    <location>
        <begin position="360"/>
        <end position="394"/>
    </location>
</feature>
<keyword evidence="1" id="KW-0677">Repeat</keyword>
<dbReference type="Pfam" id="PF12854">
    <property type="entry name" value="PPR_1"/>
    <property type="match status" value="2"/>
</dbReference>
<feature type="repeat" description="PPR" evidence="2">
    <location>
        <begin position="255"/>
        <end position="289"/>
    </location>
</feature>
<dbReference type="InterPro" id="IPR002885">
    <property type="entry name" value="PPR_rpt"/>
</dbReference>
<dbReference type="GO" id="GO:0005737">
    <property type="term" value="C:cytoplasm"/>
    <property type="evidence" value="ECO:0000318"/>
    <property type="project" value="GO_Central"/>
</dbReference>
<dbReference type="Pfam" id="PF13041">
    <property type="entry name" value="PPR_2"/>
    <property type="match status" value="2"/>
</dbReference>
<dbReference type="OMA" id="TYRECDS"/>
<feature type="repeat" description="PPR" evidence="2">
    <location>
        <begin position="466"/>
        <end position="499"/>
    </location>
</feature>
<reference evidence="3 4" key="4">
    <citation type="journal article" date="2011" name="BMC Genomics">
        <title>RNA-Seq improves annotation of protein-coding genes in the cucumber genome.</title>
        <authorList>
            <person name="Li Z."/>
            <person name="Zhang Z."/>
            <person name="Yan P."/>
            <person name="Huang S."/>
            <person name="Fei Z."/>
            <person name="Lin K."/>
        </authorList>
    </citation>
    <scope>NUCLEOTIDE SEQUENCE [LARGE SCALE GENOMIC DNA]</scope>
    <source>
        <strain evidence="4">cv. 9930</strain>
    </source>
</reference>
<evidence type="ECO:0008006" key="5">
    <source>
        <dbReference type="Google" id="ProtNLM"/>
    </source>
</evidence>
<dbReference type="GO" id="GO:0003729">
    <property type="term" value="F:mRNA binding"/>
    <property type="evidence" value="ECO:0000318"/>
    <property type="project" value="GO_Central"/>
</dbReference>
<dbReference type="Gene3D" id="1.25.40.10">
    <property type="entry name" value="Tetratricopeptide repeat domain"/>
    <property type="match status" value="3"/>
</dbReference>
<reference evidence="3 4" key="2">
    <citation type="journal article" date="2009" name="PLoS ONE">
        <title>An integrated genetic and cytogenetic map of the cucumber genome.</title>
        <authorList>
            <person name="Ren Y."/>
            <person name="Zhang Z."/>
            <person name="Liu J."/>
            <person name="Staub J.E."/>
            <person name="Han Y."/>
            <person name="Cheng Z."/>
            <person name="Li X."/>
            <person name="Lu J."/>
            <person name="Miao H."/>
            <person name="Kang H."/>
            <person name="Xie B."/>
            <person name="Gu X."/>
            <person name="Wang X."/>
            <person name="Du Y."/>
            <person name="Jin W."/>
            <person name="Huang S."/>
        </authorList>
    </citation>
    <scope>NUCLEOTIDE SEQUENCE [LARGE SCALE GENOMIC DNA]</scope>
    <source>
        <strain evidence="4">cv. 9930</strain>
    </source>
</reference>
<dbReference type="AlphaFoldDB" id="A0A0A0LIN1"/>
<feature type="repeat" description="PPR" evidence="2">
    <location>
        <begin position="172"/>
        <end position="206"/>
    </location>
</feature>
<evidence type="ECO:0000313" key="3">
    <source>
        <dbReference type="EMBL" id="KGN61775.1"/>
    </source>
</evidence>
<dbReference type="Pfam" id="PF01535">
    <property type="entry name" value="PPR"/>
    <property type="match status" value="1"/>
</dbReference>
<dbReference type="InterPro" id="IPR011990">
    <property type="entry name" value="TPR-like_helical_dom_sf"/>
</dbReference>
<keyword evidence="4" id="KW-1185">Reference proteome</keyword>
<feature type="repeat" description="PPR" evidence="2">
    <location>
        <begin position="431"/>
        <end position="465"/>
    </location>
</feature>
<evidence type="ECO:0000256" key="2">
    <source>
        <dbReference type="PROSITE-ProRule" id="PRU00708"/>
    </source>
</evidence>
<evidence type="ECO:0000256" key="1">
    <source>
        <dbReference type="ARBA" id="ARBA00022737"/>
    </source>
</evidence>
<sequence length="499" mass="56655">MSGPLLKRTLRPIGNSTVHLQFSSSFSSSSPPTDPSPSTKPSISTVVSVLTHQRSKSRWRFLNSLCPNGFDPGEFSDILLQIKNNPHLALRFFLWTQNKSLCNHNLISYSTLIHILARGRLRTHAKDVIQTAIRAAQLEDSDNYSKTERFSPSRPLKLFETLVKTYKRCGSAPFVFDLLIKALLDSKKLDSSIEIVRMLRSRGISPQVSTLNSLILLVSKCQGANVAYAIFREVFGLDCEIEEEHVKLKGRVSPNVHTFNTLMDCFYRDGFAGRVKEIWDQLADSNSTPNSYSYSILMTVLCEEKRTGEAEELWEEMKMKKLEPDVVAYNTIIGGFCKAGHTHRAEEFYREMELSGIESTFSTLEHLINGYCDTGDVDSALLVYKDMRRKQFSLNASTLEGLIRMLCAERRLLEALDVFGFAIEYSSFCPTMETFEILINELCQEGKIEGAFKLQAQMVGRGFKPNLKIYQSFIDAYTKEGNAEMVEKLWKEMHEIQLS</sequence>
<dbReference type="PANTHER" id="PTHR45613">
    <property type="entry name" value="PENTATRICOPEPTIDE REPEAT-CONTAINING PROTEIN"/>
    <property type="match status" value="1"/>
</dbReference>
<reference evidence="3 4" key="1">
    <citation type="journal article" date="2009" name="Nat. Genet.">
        <title>The genome of the cucumber, Cucumis sativus L.</title>
        <authorList>
            <person name="Huang S."/>
            <person name="Li R."/>
            <person name="Zhang Z."/>
            <person name="Li L."/>
            <person name="Gu X."/>
            <person name="Fan W."/>
            <person name="Lucas W.J."/>
            <person name="Wang X."/>
            <person name="Xie B."/>
            <person name="Ni P."/>
            <person name="Ren Y."/>
            <person name="Zhu H."/>
            <person name="Li J."/>
            <person name="Lin K."/>
            <person name="Jin W."/>
            <person name="Fei Z."/>
            <person name="Li G."/>
            <person name="Staub J."/>
            <person name="Kilian A."/>
            <person name="van der Vossen E.A."/>
            <person name="Wu Y."/>
            <person name="Guo J."/>
            <person name="He J."/>
            <person name="Jia Z."/>
            <person name="Ren Y."/>
            <person name="Tian G."/>
            <person name="Lu Y."/>
            <person name="Ruan J."/>
            <person name="Qian W."/>
            <person name="Wang M."/>
            <person name="Huang Q."/>
            <person name="Li B."/>
            <person name="Xuan Z."/>
            <person name="Cao J."/>
            <person name="Asan"/>
            <person name="Wu Z."/>
            <person name="Zhang J."/>
            <person name="Cai Q."/>
            <person name="Bai Y."/>
            <person name="Zhao B."/>
            <person name="Han Y."/>
            <person name="Li Y."/>
            <person name="Li X."/>
            <person name="Wang S."/>
            <person name="Shi Q."/>
            <person name="Liu S."/>
            <person name="Cho W.K."/>
            <person name="Kim J.Y."/>
            <person name="Xu Y."/>
            <person name="Heller-Uszynska K."/>
            <person name="Miao H."/>
            <person name="Cheng Z."/>
            <person name="Zhang S."/>
            <person name="Wu J."/>
            <person name="Yang Y."/>
            <person name="Kang H."/>
            <person name="Li M."/>
            <person name="Liang H."/>
            <person name="Ren X."/>
            <person name="Shi Z."/>
            <person name="Wen M."/>
            <person name="Jian M."/>
            <person name="Yang H."/>
            <person name="Zhang G."/>
            <person name="Yang Z."/>
            <person name="Chen R."/>
            <person name="Liu S."/>
            <person name="Li J."/>
            <person name="Ma L."/>
            <person name="Liu H."/>
            <person name="Zhou Y."/>
            <person name="Zhao J."/>
            <person name="Fang X."/>
            <person name="Li G."/>
            <person name="Fang L."/>
            <person name="Li Y."/>
            <person name="Liu D."/>
            <person name="Zheng H."/>
            <person name="Zhang Y."/>
            <person name="Qin N."/>
            <person name="Li Z."/>
            <person name="Yang G."/>
            <person name="Yang S."/>
            <person name="Bolund L."/>
            <person name="Kristiansen K."/>
            <person name="Zheng H."/>
            <person name="Li S."/>
            <person name="Zhang X."/>
            <person name="Yang H."/>
            <person name="Wang J."/>
            <person name="Sun R."/>
            <person name="Zhang B."/>
            <person name="Jiang S."/>
            <person name="Wang J."/>
            <person name="Du Y."/>
            <person name="Li S."/>
        </authorList>
    </citation>
    <scope>NUCLEOTIDE SEQUENCE [LARGE SCALE GENOMIC DNA]</scope>
    <source>
        <strain evidence="4">cv. 9930</strain>
    </source>
</reference>